<evidence type="ECO:0000313" key="2">
    <source>
        <dbReference type="EMBL" id="PON49661.1"/>
    </source>
</evidence>
<protein>
    <submittedName>
        <fullName evidence="2">Uncharacterized protein</fullName>
    </submittedName>
</protein>
<dbReference type="InParanoid" id="A0A2P5BLI7"/>
<accession>A0A2P5BLI7</accession>
<dbReference type="AlphaFoldDB" id="A0A2P5BLI7"/>
<reference evidence="3" key="1">
    <citation type="submission" date="2016-06" db="EMBL/GenBank/DDBJ databases">
        <title>Parallel loss of symbiosis genes in relatives of nitrogen-fixing non-legume Parasponia.</title>
        <authorList>
            <person name="Van Velzen R."/>
            <person name="Holmer R."/>
            <person name="Bu F."/>
            <person name="Rutten L."/>
            <person name="Van Zeijl A."/>
            <person name="Liu W."/>
            <person name="Santuari L."/>
            <person name="Cao Q."/>
            <person name="Sharma T."/>
            <person name="Shen D."/>
            <person name="Roswanjaya Y."/>
            <person name="Wardhani T."/>
            <person name="Kalhor M.S."/>
            <person name="Jansen J."/>
            <person name="Van den Hoogen J."/>
            <person name="Gungor B."/>
            <person name="Hartog M."/>
            <person name="Hontelez J."/>
            <person name="Verver J."/>
            <person name="Yang W.-C."/>
            <person name="Schijlen E."/>
            <person name="Repin R."/>
            <person name="Schilthuizen M."/>
            <person name="Schranz E."/>
            <person name="Heidstra R."/>
            <person name="Miyata K."/>
            <person name="Fedorova E."/>
            <person name="Kohlen W."/>
            <person name="Bisseling T."/>
            <person name="Smit S."/>
            <person name="Geurts R."/>
        </authorList>
    </citation>
    <scope>NUCLEOTIDE SEQUENCE [LARGE SCALE GENOMIC DNA]</scope>
    <source>
        <strain evidence="3">cv. RG33-2</strain>
    </source>
</reference>
<name>A0A2P5BLI7_TREOI</name>
<keyword evidence="3" id="KW-1185">Reference proteome</keyword>
<comment type="caution">
    <text evidence="2">The sequence shown here is derived from an EMBL/GenBank/DDBJ whole genome shotgun (WGS) entry which is preliminary data.</text>
</comment>
<evidence type="ECO:0000313" key="3">
    <source>
        <dbReference type="Proteomes" id="UP000237000"/>
    </source>
</evidence>
<feature type="region of interest" description="Disordered" evidence="1">
    <location>
        <begin position="1"/>
        <end position="21"/>
    </location>
</feature>
<proteinExistence type="predicted"/>
<dbReference type="Proteomes" id="UP000237000">
    <property type="component" value="Unassembled WGS sequence"/>
</dbReference>
<gene>
    <name evidence="2" type="ORF">TorRG33x02_316730</name>
</gene>
<dbReference type="EMBL" id="JXTC01000497">
    <property type="protein sequence ID" value="PON49661.1"/>
    <property type="molecule type" value="Genomic_DNA"/>
</dbReference>
<organism evidence="2 3">
    <name type="scientific">Trema orientale</name>
    <name type="common">Charcoal tree</name>
    <name type="synonym">Celtis orientalis</name>
    <dbReference type="NCBI Taxonomy" id="63057"/>
    <lineage>
        <taxon>Eukaryota</taxon>
        <taxon>Viridiplantae</taxon>
        <taxon>Streptophyta</taxon>
        <taxon>Embryophyta</taxon>
        <taxon>Tracheophyta</taxon>
        <taxon>Spermatophyta</taxon>
        <taxon>Magnoliopsida</taxon>
        <taxon>eudicotyledons</taxon>
        <taxon>Gunneridae</taxon>
        <taxon>Pentapetalae</taxon>
        <taxon>rosids</taxon>
        <taxon>fabids</taxon>
        <taxon>Rosales</taxon>
        <taxon>Cannabaceae</taxon>
        <taxon>Trema</taxon>
    </lineage>
</organism>
<evidence type="ECO:0000256" key="1">
    <source>
        <dbReference type="SAM" id="MobiDB-lite"/>
    </source>
</evidence>
<sequence>MAVSNEYTTVRRHFSPPPTSASLKGRCRTSFDHLSITKLCPRAHHLSHRLRTISWSLFTKCPTNVFDESPPSNHRNL</sequence>